<accession>A0A8A4ZIU6</accession>
<dbReference type="InterPro" id="IPR036318">
    <property type="entry name" value="FAD-bd_PCMH-like_sf"/>
</dbReference>
<evidence type="ECO:0000313" key="7">
    <source>
        <dbReference type="EMBL" id="QTE30426.1"/>
    </source>
</evidence>
<dbReference type="Proteomes" id="UP000663937">
    <property type="component" value="Chromosome"/>
</dbReference>
<dbReference type="SUPFAM" id="SSF56176">
    <property type="entry name" value="FAD-binding/transporter-associated domain-like"/>
    <property type="match status" value="1"/>
</dbReference>
<keyword evidence="5" id="KW-0560">Oxidoreductase</keyword>
<keyword evidence="8" id="KW-1185">Reference proteome</keyword>
<dbReference type="InterPro" id="IPR050416">
    <property type="entry name" value="FAD-linked_Oxidoreductase"/>
</dbReference>
<reference evidence="7" key="1">
    <citation type="submission" date="2021-03" db="EMBL/GenBank/DDBJ databases">
        <title>Pengzhenrongella sicca gen. nov., sp. nov., a new member of suborder Micrococcineae isolated from High-Arctic tundra soil.</title>
        <authorList>
            <person name="Peng F."/>
        </authorList>
    </citation>
    <scope>NUCLEOTIDE SEQUENCE</scope>
    <source>
        <strain evidence="7">LRZ-2</strain>
    </source>
</reference>
<dbReference type="InterPro" id="IPR016169">
    <property type="entry name" value="FAD-bd_PCMH_sub2"/>
</dbReference>
<dbReference type="InterPro" id="IPR016166">
    <property type="entry name" value="FAD-bd_PCMH"/>
</dbReference>
<dbReference type="PANTHER" id="PTHR42973">
    <property type="entry name" value="BINDING OXIDOREDUCTASE, PUTATIVE (AFU_ORTHOLOGUE AFUA_1G17690)-RELATED"/>
    <property type="match status" value="1"/>
</dbReference>
<feature type="domain" description="FAD-binding PCMH-type" evidence="6">
    <location>
        <begin position="56"/>
        <end position="226"/>
    </location>
</feature>
<evidence type="ECO:0000256" key="4">
    <source>
        <dbReference type="ARBA" id="ARBA00022827"/>
    </source>
</evidence>
<dbReference type="InterPro" id="IPR006094">
    <property type="entry name" value="Oxid_FAD_bind_N"/>
</dbReference>
<evidence type="ECO:0000313" key="8">
    <source>
        <dbReference type="Proteomes" id="UP000663937"/>
    </source>
</evidence>
<name>A0A8A4ZIU6_9MICO</name>
<dbReference type="Gene3D" id="3.30.43.10">
    <property type="entry name" value="Uridine Diphospho-n-acetylenolpyruvylglucosamine Reductase, domain 2"/>
    <property type="match status" value="1"/>
</dbReference>
<dbReference type="GO" id="GO:0071949">
    <property type="term" value="F:FAD binding"/>
    <property type="evidence" value="ECO:0007669"/>
    <property type="project" value="InterPro"/>
</dbReference>
<dbReference type="PROSITE" id="PS51387">
    <property type="entry name" value="FAD_PCMH"/>
    <property type="match status" value="1"/>
</dbReference>
<dbReference type="RefSeq" id="WP_227424758.1">
    <property type="nucleotide sequence ID" value="NZ_CP071868.1"/>
</dbReference>
<dbReference type="Gene3D" id="3.40.462.20">
    <property type="match status" value="1"/>
</dbReference>
<evidence type="ECO:0000259" key="6">
    <source>
        <dbReference type="PROSITE" id="PS51387"/>
    </source>
</evidence>
<dbReference type="Pfam" id="PF01565">
    <property type="entry name" value="FAD_binding_4"/>
    <property type="match status" value="1"/>
</dbReference>
<gene>
    <name evidence="7" type="ORF">J4E96_05400</name>
</gene>
<evidence type="ECO:0000256" key="2">
    <source>
        <dbReference type="ARBA" id="ARBA00005466"/>
    </source>
</evidence>
<dbReference type="KEGG" id="psic:J4E96_05400"/>
<dbReference type="GO" id="GO:0016491">
    <property type="term" value="F:oxidoreductase activity"/>
    <property type="evidence" value="ECO:0007669"/>
    <property type="project" value="UniProtKB-KW"/>
</dbReference>
<keyword evidence="4" id="KW-0274">FAD</keyword>
<organism evidence="7 8">
    <name type="scientific">Pengzhenrongella sicca</name>
    <dbReference type="NCBI Taxonomy" id="2819238"/>
    <lineage>
        <taxon>Bacteria</taxon>
        <taxon>Bacillati</taxon>
        <taxon>Actinomycetota</taxon>
        <taxon>Actinomycetes</taxon>
        <taxon>Micrococcales</taxon>
        <taxon>Pengzhenrongella</taxon>
    </lineage>
</organism>
<evidence type="ECO:0000256" key="5">
    <source>
        <dbReference type="ARBA" id="ARBA00023002"/>
    </source>
</evidence>
<sequence>MSTDLTDRTNLTGLDLTAAVPAPERARALRDLCGGPVYLPGDAEYDAARAAWNAAVDQRPAAVAVPTDAAQVAEIVRAAAAVGLRVAPQGTGHNAGPLGALDDVVLLRTSAMRRVWIDPVAPRARVEAGALWLDVVDAAAHYGLAALHGSAPDVGVVGYSLGGGMGWLARAHGLAAHHLISADLVLADGSTVHVDATHEPELFWALRGGGGNVGVVVTLEFDLFRIRDAYAGMLVWDLSRAAEVLERWVDWTADAPDAVTTSLRLLQLPPLPELPPALRGRQIVVIDGAVVGADDATSAAMIAGLRDLAPEIDTFARVPAASLVRLHMDPEGPTPSVSSSAVLRDLPAAGQRALLAAAGPGSGSGLFMVELRQLGGALARPAAGGGALDRLDGAFVLFAGTVAMTPEISAAGQREAHELVAGLAPWLNGRQYLNFAETPVDAASGFAPEAFARLTRARAAADPTTLLRPNHAV</sequence>
<proteinExistence type="inferred from homology"/>
<comment type="similarity">
    <text evidence="2">Belongs to the oxygen-dependent FAD-linked oxidoreductase family.</text>
</comment>
<evidence type="ECO:0000256" key="1">
    <source>
        <dbReference type="ARBA" id="ARBA00001974"/>
    </source>
</evidence>
<evidence type="ECO:0000256" key="3">
    <source>
        <dbReference type="ARBA" id="ARBA00022630"/>
    </source>
</evidence>
<comment type="cofactor">
    <cofactor evidence="1">
        <name>FAD</name>
        <dbReference type="ChEBI" id="CHEBI:57692"/>
    </cofactor>
</comment>
<keyword evidence="3" id="KW-0285">Flavoprotein</keyword>
<dbReference type="PANTHER" id="PTHR42973:SF39">
    <property type="entry name" value="FAD-BINDING PCMH-TYPE DOMAIN-CONTAINING PROTEIN"/>
    <property type="match status" value="1"/>
</dbReference>
<dbReference type="EMBL" id="CP071868">
    <property type="protein sequence ID" value="QTE30426.1"/>
    <property type="molecule type" value="Genomic_DNA"/>
</dbReference>
<dbReference type="Gene3D" id="3.30.465.10">
    <property type="match status" value="1"/>
</dbReference>
<dbReference type="InterPro" id="IPR016167">
    <property type="entry name" value="FAD-bd_PCMH_sub1"/>
</dbReference>
<protein>
    <submittedName>
        <fullName evidence="7">FAD-dependent oxidoreductase</fullName>
    </submittedName>
</protein>
<dbReference type="AlphaFoldDB" id="A0A8A4ZIU6"/>